<accession>A0A0R3CWA4</accession>
<comment type="caution">
    <text evidence="2">The sequence shown here is derived from an EMBL/GenBank/DDBJ whole genome shotgun (WGS) entry which is preliminary data.</text>
</comment>
<dbReference type="Proteomes" id="UP000051380">
    <property type="component" value="Unassembled WGS sequence"/>
</dbReference>
<name>A0A0R3CWA4_9BRAD</name>
<protein>
    <submittedName>
        <fullName evidence="2">Uncharacterized protein</fullName>
    </submittedName>
</protein>
<evidence type="ECO:0000256" key="1">
    <source>
        <dbReference type="SAM" id="MobiDB-lite"/>
    </source>
</evidence>
<organism evidence="2 3">
    <name type="scientific">Bradyrhizobium yuanmingense</name>
    <dbReference type="NCBI Taxonomy" id="108015"/>
    <lineage>
        <taxon>Bacteria</taxon>
        <taxon>Pseudomonadati</taxon>
        <taxon>Pseudomonadota</taxon>
        <taxon>Alphaproteobacteria</taxon>
        <taxon>Hyphomicrobiales</taxon>
        <taxon>Nitrobacteraceae</taxon>
        <taxon>Bradyrhizobium</taxon>
    </lineage>
</organism>
<sequence length="76" mass="8169">MADSTASQQFIVQGGPVQSGELNEHLQREPGVKRVAQVAPDVVILSMTTTQADRLKSTFATLVVEPDSALKPFDTD</sequence>
<evidence type="ECO:0000313" key="2">
    <source>
        <dbReference type="EMBL" id="KRQ01859.1"/>
    </source>
</evidence>
<dbReference type="EMBL" id="LJYF01000004">
    <property type="protein sequence ID" value="KRQ01859.1"/>
    <property type="molecule type" value="Genomic_DNA"/>
</dbReference>
<dbReference type="AlphaFoldDB" id="A0A0R3CWA4"/>
<reference evidence="2 3" key="1">
    <citation type="submission" date="2015-09" db="EMBL/GenBank/DDBJ databases">
        <title>Draft Genome Sequence of the Strain BR 3267 (Bradyrhizobium yuanmingense) recommended as inoculant for cowpea in Brazil.</title>
        <authorList>
            <person name="Simoes-Araujo J.L."/>
            <person name="Zilli J.E."/>
        </authorList>
    </citation>
    <scope>NUCLEOTIDE SEQUENCE [LARGE SCALE GENOMIC DNA]</scope>
    <source>
        <strain evidence="2 3">BR3267</strain>
    </source>
</reference>
<feature type="region of interest" description="Disordered" evidence="1">
    <location>
        <begin position="1"/>
        <end position="22"/>
    </location>
</feature>
<dbReference type="RefSeq" id="WP_057026454.1">
    <property type="nucleotide sequence ID" value="NZ_LJYF01000004.1"/>
</dbReference>
<dbReference type="STRING" id="108015.GA0061099_1001996"/>
<gene>
    <name evidence="2" type="ORF">AOQ72_10620</name>
</gene>
<feature type="compositionally biased region" description="Polar residues" evidence="1">
    <location>
        <begin position="1"/>
        <end position="11"/>
    </location>
</feature>
<evidence type="ECO:0000313" key="3">
    <source>
        <dbReference type="Proteomes" id="UP000051380"/>
    </source>
</evidence>
<proteinExistence type="predicted"/>
<dbReference type="OrthoDB" id="8240933at2"/>